<keyword evidence="3" id="KW-0804">Transcription</keyword>
<keyword evidence="6" id="KW-1185">Reference proteome</keyword>
<evidence type="ECO:0000259" key="4">
    <source>
        <dbReference type="PROSITE" id="PS50949"/>
    </source>
</evidence>
<dbReference type="InterPro" id="IPR000524">
    <property type="entry name" value="Tscrpt_reg_HTH_GntR"/>
</dbReference>
<evidence type="ECO:0000313" key="6">
    <source>
        <dbReference type="Proteomes" id="UP001596170"/>
    </source>
</evidence>
<keyword evidence="1" id="KW-0805">Transcription regulation</keyword>
<proteinExistence type="predicted"/>
<dbReference type="PROSITE" id="PS50949">
    <property type="entry name" value="HTH_GNTR"/>
    <property type="match status" value="1"/>
</dbReference>
<protein>
    <submittedName>
        <fullName evidence="5">FadR/GntR family transcriptional regulator</fullName>
    </submittedName>
</protein>
<gene>
    <name evidence="5" type="ORF">ACFPYN_07090</name>
</gene>
<name>A0ABW1L8D5_9BACL</name>
<organism evidence="5 6">
    <name type="scientific">Paenisporosarcina macmurdoensis</name>
    <dbReference type="NCBI Taxonomy" id="212659"/>
    <lineage>
        <taxon>Bacteria</taxon>
        <taxon>Bacillati</taxon>
        <taxon>Bacillota</taxon>
        <taxon>Bacilli</taxon>
        <taxon>Bacillales</taxon>
        <taxon>Caryophanaceae</taxon>
        <taxon>Paenisporosarcina</taxon>
    </lineage>
</organism>
<evidence type="ECO:0000256" key="2">
    <source>
        <dbReference type="ARBA" id="ARBA00023125"/>
    </source>
</evidence>
<dbReference type="SMART" id="SM00345">
    <property type="entry name" value="HTH_GNTR"/>
    <property type="match status" value="1"/>
</dbReference>
<keyword evidence="2" id="KW-0238">DNA-binding</keyword>
<dbReference type="InterPro" id="IPR036388">
    <property type="entry name" value="WH-like_DNA-bd_sf"/>
</dbReference>
<dbReference type="Gene3D" id="1.10.10.10">
    <property type="entry name" value="Winged helix-like DNA-binding domain superfamily/Winged helix DNA-binding domain"/>
    <property type="match status" value="1"/>
</dbReference>
<reference evidence="6" key="1">
    <citation type="journal article" date="2019" name="Int. J. Syst. Evol. Microbiol.">
        <title>The Global Catalogue of Microorganisms (GCM) 10K type strain sequencing project: providing services to taxonomists for standard genome sequencing and annotation.</title>
        <authorList>
            <consortium name="The Broad Institute Genomics Platform"/>
            <consortium name="The Broad Institute Genome Sequencing Center for Infectious Disease"/>
            <person name="Wu L."/>
            <person name="Ma J."/>
        </authorList>
    </citation>
    <scope>NUCLEOTIDE SEQUENCE [LARGE SCALE GENOMIC DNA]</scope>
    <source>
        <strain evidence="6">CCUG 54527</strain>
    </source>
</reference>
<dbReference type="EMBL" id="JBHSRI010000007">
    <property type="protein sequence ID" value="MFC6039202.1"/>
    <property type="molecule type" value="Genomic_DNA"/>
</dbReference>
<dbReference type="InterPro" id="IPR036390">
    <property type="entry name" value="WH_DNA-bd_sf"/>
</dbReference>
<sequence length="215" mass="24909">MTNQTTKMYLQIVRELRLLIQKENIRPGGKLPSERELAERLQVGRSSVREALRSLELLGLIETRRGEGTFLTDFRKHKLVEVLSTFILQDTKTVEDVHITREIHEKEAIRIVVGSTKLNQLPVWGSLLLQLQEEGTIVREDLIREILISSNNRLALKMWFLLKQYGDEPFQGNSEIEENHHIQQLLMAIIDGEIEQAIRSYTGWIAWLSQGRDIT</sequence>
<dbReference type="PANTHER" id="PTHR43537">
    <property type="entry name" value="TRANSCRIPTIONAL REGULATOR, GNTR FAMILY"/>
    <property type="match status" value="1"/>
</dbReference>
<dbReference type="PANTHER" id="PTHR43537:SF54">
    <property type="entry name" value="TRANSCRIPTIONAL REGULATOR, GNTR FAMILY"/>
    <property type="match status" value="1"/>
</dbReference>
<feature type="domain" description="HTH gntR-type" evidence="4">
    <location>
        <begin position="6"/>
        <end position="74"/>
    </location>
</feature>
<dbReference type="SUPFAM" id="SSF46785">
    <property type="entry name" value="Winged helix' DNA-binding domain"/>
    <property type="match status" value="1"/>
</dbReference>
<evidence type="ECO:0000256" key="3">
    <source>
        <dbReference type="ARBA" id="ARBA00023163"/>
    </source>
</evidence>
<dbReference type="RefSeq" id="WP_377733283.1">
    <property type="nucleotide sequence ID" value="NZ_JBHSRI010000007.1"/>
</dbReference>
<evidence type="ECO:0000256" key="1">
    <source>
        <dbReference type="ARBA" id="ARBA00023015"/>
    </source>
</evidence>
<dbReference type="PRINTS" id="PR00035">
    <property type="entry name" value="HTHGNTR"/>
</dbReference>
<accession>A0ABW1L8D5</accession>
<comment type="caution">
    <text evidence="5">The sequence shown here is derived from an EMBL/GenBank/DDBJ whole genome shotgun (WGS) entry which is preliminary data.</text>
</comment>
<dbReference type="Proteomes" id="UP001596170">
    <property type="component" value="Unassembled WGS sequence"/>
</dbReference>
<dbReference type="Pfam" id="PF00392">
    <property type="entry name" value="GntR"/>
    <property type="match status" value="1"/>
</dbReference>
<evidence type="ECO:0000313" key="5">
    <source>
        <dbReference type="EMBL" id="MFC6039202.1"/>
    </source>
</evidence>
<dbReference type="CDD" id="cd07377">
    <property type="entry name" value="WHTH_GntR"/>
    <property type="match status" value="1"/>
</dbReference>